<dbReference type="CDD" id="cd04301">
    <property type="entry name" value="NAT_SF"/>
    <property type="match status" value="1"/>
</dbReference>
<dbReference type="GeneID" id="5003772"/>
<keyword evidence="2" id="KW-0012">Acyltransferase</keyword>
<proteinExistence type="predicted"/>
<reference evidence="4 5" key="1">
    <citation type="journal article" date="2007" name="Proc. Natl. Acad. Sci. U.S.A.">
        <title>The tiny eukaryote Ostreococcus provides genomic insights into the paradox of plankton speciation.</title>
        <authorList>
            <person name="Palenik B."/>
            <person name="Grimwood J."/>
            <person name="Aerts A."/>
            <person name="Rouze P."/>
            <person name="Salamov A."/>
            <person name="Putnam N."/>
            <person name="Dupont C."/>
            <person name="Jorgensen R."/>
            <person name="Derelle E."/>
            <person name="Rombauts S."/>
            <person name="Zhou K."/>
            <person name="Otillar R."/>
            <person name="Merchant S.S."/>
            <person name="Podell S."/>
            <person name="Gaasterland T."/>
            <person name="Napoli C."/>
            <person name="Gendler K."/>
            <person name="Manuell A."/>
            <person name="Tai V."/>
            <person name="Vallon O."/>
            <person name="Piganeau G."/>
            <person name="Jancek S."/>
            <person name="Heijde M."/>
            <person name="Jabbari K."/>
            <person name="Bowler C."/>
            <person name="Lohr M."/>
            <person name="Robbens S."/>
            <person name="Werner G."/>
            <person name="Dubchak I."/>
            <person name="Pazour G.J."/>
            <person name="Ren Q."/>
            <person name="Paulsen I."/>
            <person name="Delwiche C."/>
            <person name="Schmutz J."/>
            <person name="Rokhsar D."/>
            <person name="Van de Peer Y."/>
            <person name="Moreau H."/>
            <person name="Grigoriev I.V."/>
        </authorList>
    </citation>
    <scope>NUCLEOTIDE SEQUENCE [LARGE SCALE GENOMIC DNA]</scope>
    <source>
        <strain evidence="4 5">CCE9901</strain>
    </source>
</reference>
<dbReference type="GO" id="GO:0005737">
    <property type="term" value="C:cytoplasm"/>
    <property type="evidence" value="ECO:0007669"/>
    <property type="project" value="TreeGrafter"/>
</dbReference>
<dbReference type="EMBL" id="CP000589">
    <property type="protein sequence ID" value="ABO98076.1"/>
    <property type="molecule type" value="Genomic_DNA"/>
</dbReference>
<dbReference type="Pfam" id="PF00583">
    <property type="entry name" value="Acetyltransf_1"/>
    <property type="match status" value="1"/>
</dbReference>
<keyword evidence="1" id="KW-0808">Transferase</keyword>
<dbReference type="PANTHER" id="PTHR43626:SF4">
    <property type="entry name" value="GCN5-RELATED N-ACETYLTRANSFERASE 2, CHLOROPLASTIC"/>
    <property type="match status" value="1"/>
</dbReference>
<evidence type="ECO:0000259" key="3">
    <source>
        <dbReference type="PROSITE" id="PS51186"/>
    </source>
</evidence>
<feature type="non-terminal residue" evidence="4">
    <location>
        <position position="1"/>
    </location>
</feature>
<sequence length="116" mass="12976">DFERLNALFVSVGFSSRACDKLQKAVDNSYLALWVTTTRDSRFAKEGEVVGFARATSDGTFHATVWDVVVSPAWQRHGIGQGLMERIVDKILEEDICNVGLYSENKVVGLYERLGF</sequence>
<evidence type="ECO:0000256" key="2">
    <source>
        <dbReference type="ARBA" id="ARBA00023315"/>
    </source>
</evidence>
<evidence type="ECO:0000313" key="5">
    <source>
        <dbReference type="Proteomes" id="UP000001568"/>
    </source>
</evidence>
<dbReference type="InterPro" id="IPR045039">
    <property type="entry name" value="NSI-like"/>
</dbReference>
<dbReference type="STRING" id="436017.A4S2P0"/>
<dbReference type="InterPro" id="IPR016181">
    <property type="entry name" value="Acyl_CoA_acyltransferase"/>
</dbReference>
<evidence type="ECO:0000313" key="4">
    <source>
        <dbReference type="EMBL" id="ABO98076.1"/>
    </source>
</evidence>
<evidence type="ECO:0000256" key="1">
    <source>
        <dbReference type="ARBA" id="ARBA00022679"/>
    </source>
</evidence>
<dbReference type="Proteomes" id="UP000001568">
    <property type="component" value="Chromosome 9"/>
</dbReference>
<dbReference type="OrthoDB" id="497692at2759"/>
<dbReference type="HOGENOM" id="CLU_086503_3_2_1"/>
<dbReference type="Gene3D" id="3.40.630.30">
    <property type="match status" value="1"/>
</dbReference>
<dbReference type="KEGG" id="olu:OSTLU_7981"/>
<dbReference type="PANTHER" id="PTHR43626">
    <property type="entry name" value="ACYL-COA N-ACYLTRANSFERASE"/>
    <property type="match status" value="1"/>
</dbReference>
<accession>A4S2P0</accession>
<dbReference type="InterPro" id="IPR000182">
    <property type="entry name" value="GNAT_dom"/>
</dbReference>
<keyword evidence="5" id="KW-1185">Reference proteome</keyword>
<dbReference type="SUPFAM" id="SSF55729">
    <property type="entry name" value="Acyl-CoA N-acyltransferases (Nat)"/>
    <property type="match status" value="1"/>
</dbReference>
<dbReference type="Gramene" id="ABO98076">
    <property type="protein sequence ID" value="ABO98076"/>
    <property type="gene ID" value="OSTLU_7981"/>
</dbReference>
<feature type="non-terminal residue" evidence="4">
    <location>
        <position position="116"/>
    </location>
</feature>
<dbReference type="AlphaFoldDB" id="A4S2P0"/>
<dbReference type="eggNOG" id="ENOG502RZ2D">
    <property type="taxonomic scope" value="Eukaryota"/>
</dbReference>
<protein>
    <recommendedName>
        <fullName evidence="3">N-acetyltransferase domain-containing protein</fullName>
    </recommendedName>
</protein>
<dbReference type="PROSITE" id="PS51186">
    <property type="entry name" value="GNAT"/>
    <property type="match status" value="1"/>
</dbReference>
<feature type="domain" description="N-acetyltransferase" evidence="3">
    <location>
        <begin position="1"/>
        <end position="116"/>
    </location>
</feature>
<dbReference type="GO" id="GO:0008080">
    <property type="term" value="F:N-acetyltransferase activity"/>
    <property type="evidence" value="ECO:0007669"/>
    <property type="project" value="InterPro"/>
</dbReference>
<gene>
    <name evidence="4" type="ORF">OSTLU_7981</name>
</gene>
<organism evidence="4 5">
    <name type="scientific">Ostreococcus lucimarinus (strain CCE9901)</name>
    <dbReference type="NCBI Taxonomy" id="436017"/>
    <lineage>
        <taxon>Eukaryota</taxon>
        <taxon>Viridiplantae</taxon>
        <taxon>Chlorophyta</taxon>
        <taxon>Mamiellophyceae</taxon>
        <taxon>Mamiellales</taxon>
        <taxon>Bathycoccaceae</taxon>
        <taxon>Ostreococcus</taxon>
    </lineage>
</organism>
<name>A4S2P0_OSTLU</name>
<dbReference type="RefSeq" id="XP_001419783.1">
    <property type="nucleotide sequence ID" value="XM_001419746.1"/>
</dbReference>